<dbReference type="Gene3D" id="1.20.1560.10">
    <property type="entry name" value="ABC transporter type 1, transmembrane domain"/>
    <property type="match status" value="1"/>
</dbReference>
<dbReference type="InterPro" id="IPR003593">
    <property type="entry name" value="AAA+_ATPase"/>
</dbReference>
<evidence type="ECO:0000256" key="4">
    <source>
        <dbReference type="ARBA" id="ARBA00022840"/>
    </source>
</evidence>
<reference evidence="11 12" key="1">
    <citation type="submission" date="2018-08" db="EMBL/GenBank/DDBJ databases">
        <title>Aphanomyces genome sequencing and annotation.</title>
        <authorList>
            <person name="Minardi D."/>
            <person name="Oidtmann B."/>
            <person name="Van Der Giezen M."/>
            <person name="Studholme D.J."/>
        </authorList>
    </citation>
    <scope>NUCLEOTIDE SEQUENCE [LARGE SCALE GENOMIC DNA]</scope>
    <source>
        <strain evidence="11 12">Yx</strain>
    </source>
</reference>
<feature type="region of interest" description="Disordered" evidence="7">
    <location>
        <begin position="919"/>
        <end position="941"/>
    </location>
</feature>
<dbReference type="GO" id="GO:0016887">
    <property type="term" value="F:ATP hydrolysis activity"/>
    <property type="evidence" value="ECO:0007669"/>
    <property type="project" value="InterPro"/>
</dbReference>
<keyword evidence="4" id="KW-0067">ATP-binding</keyword>
<gene>
    <name evidence="11" type="ORF">DYB25_000554</name>
</gene>
<keyword evidence="5 8" id="KW-1133">Transmembrane helix</keyword>
<dbReference type="Gene3D" id="3.40.50.300">
    <property type="entry name" value="P-loop containing nucleotide triphosphate hydrolases"/>
    <property type="match status" value="1"/>
</dbReference>
<evidence type="ECO:0000259" key="9">
    <source>
        <dbReference type="PROSITE" id="PS50893"/>
    </source>
</evidence>
<dbReference type="InterPro" id="IPR039421">
    <property type="entry name" value="Type_1_exporter"/>
</dbReference>
<evidence type="ECO:0008006" key="13">
    <source>
        <dbReference type="Google" id="ProtNLM"/>
    </source>
</evidence>
<evidence type="ECO:0000313" key="12">
    <source>
        <dbReference type="Proteomes" id="UP000266239"/>
    </source>
</evidence>
<dbReference type="Proteomes" id="UP000266239">
    <property type="component" value="Unassembled WGS sequence"/>
</dbReference>
<keyword evidence="3" id="KW-0547">Nucleotide-binding</keyword>
<dbReference type="GO" id="GO:0140359">
    <property type="term" value="F:ABC-type transporter activity"/>
    <property type="evidence" value="ECO:0007669"/>
    <property type="project" value="InterPro"/>
</dbReference>
<dbReference type="GO" id="GO:0016020">
    <property type="term" value="C:membrane"/>
    <property type="evidence" value="ECO:0007669"/>
    <property type="project" value="UniProtKB-SubCell"/>
</dbReference>
<dbReference type="SUPFAM" id="SSF52540">
    <property type="entry name" value="P-loop containing nucleoside triphosphate hydrolases"/>
    <property type="match status" value="1"/>
</dbReference>
<feature type="transmembrane region" description="Helical" evidence="8">
    <location>
        <begin position="108"/>
        <end position="126"/>
    </location>
</feature>
<dbReference type="AlphaFoldDB" id="A0A397APG8"/>
<feature type="domain" description="ABC transmembrane type-1" evidence="10">
    <location>
        <begin position="307"/>
        <end position="580"/>
    </location>
</feature>
<comment type="subcellular location">
    <subcellularLocation>
        <location evidence="1">Membrane</location>
        <topology evidence="1">Multi-pass membrane protein</topology>
    </subcellularLocation>
</comment>
<protein>
    <recommendedName>
        <fullName evidence="13">ABC transporter domain-containing protein</fullName>
    </recommendedName>
</protein>
<evidence type="ECO:0000313" key="11">
    <source>
        <dbReference type="EMBL" id="RHY07688.1"/>
    </source>
</evidence>
<dbReference type="VEuPathDB" id="FungiDB:H257_16508"/>
<proteinExistence type="predicted"/>
<dbReference type="Pfam" id="PF00664">
    <property type="entry name" value="ABC_membrane"/>
    <property type="match status" value="2"/>
</dbReference>
<feature type="compositionally biased region" description="Polar residues" evidence="7">
    <location>
        <begin position="919"/>
        <end position="935"/>
    </location>
</feature>
<dbReference type="PANTHER" id="PTHR24221:SF620">
    <property type="entry name" value="ABC TRANSMEMBRANE TYPE-1 DOMAIN-CONTAINING PROTEIN"/>
    <property type="match status" value="1"/>
</dbReference>
<evidence type="ECO:0000256" key="7">
    <source>
        <dbReference type="SAM" id="MobiDB-lite"/>
    </source>
</evidence>
<dbReference type="SMART" id="SM00382">
    <property type="entry name" value="AAA"/>
    <property type="match status" value="1"/>
</dbReference>
<feature type="transmembrane region" description="Helical" evidence="8">
    <location>
        <begin position="346"/>
        <end position="371"/>
    </location>
</feature>
<dbReference type="InterPro" id="IPR011527">
    <property type="entry name" value="ABC1_TM_dom"/>
</dbReference>
<name>A0A397APG8_APHAT</name>
<dbReference type="InterPro" id="IPR027417">
    <property type="entry name" value="P-loop_NTPase"/>
</dbReference>
<evidence type="ECO:0000259" key="10">
    <source>
        <dbReference type="PROSITE" id="PS50929"/>
    </source>
</evidence>
<dbReference type="PROSITE" id="PS50893">
    <property type="entry name" value="ABC_TRANSPORTER_2"/>
    <property type="match status" value="1"/>
</dbReference>
<feature type="transmembrane region" description="Helical" evidence="8">
    <location>
        <begin position="430"/>
        <end position="450"/>
    </location>
</feature>
<evidence type="ECO:0000256" key="1">
    <source>
        <dbReference type="ARBA" id="ARBA00004141"/>
    </source>
</evidence>
<feature type="transmembrane region" description="Helical" evidence="8">
    <location>
        <begin position="456"/>
        <end position="476"/>
    </location>
</feature>
<keyword evidence="6 8" id="KW-0472">Membrane</keyword>
<feature type="transmembrane region" description="Helical" evidence="8">
    <location>
        <begin position="79"/>
        <end position="96"/>
    </location>
</feature>
<dbReference type="SUPFAM" id="SSF90123">
    <property type="entry name" value="ABC transporter transmembrane region"/>
    <property type="match status" value="1"/>
</dbReference>
<dbReference type="PANTHER" id="PTHR24221">
    <property type="entry name" value="ATP-BINDING CASSETTE SUB-FAMILY B"/>
    <property type="match status" value="1"/>
</dbReference>
<evidence type="ECO:0000256" key="2">
    <source>
        <dbReference type="ARBA" id="ARBA00022692"/>
    </source>
</evidence>
<sequence length="1005" mass="109401">MAIRTLSGANVHHAAVITFSLTTKDGRSVVMADSVKVNLQAPEATTYGATTVSSKSLDGGSWARRAGTLHVVDIRKWHYAYMAILFVDFIAQMAFLSFVSEELGHFEFYLRLTWAISASCMVLYVLDMGLRLLSLRGAMLQSFAAILDFVVVVALLVCLYFRYYSLHGVFWWTMASFILTALHIVVKPKTRMFSKKFHKFRAGFEKIHISVGSVRASLYKIPGMAADDILTLERKLTQIAGNADGDISRPKLMTFLELALVYRPKECSVSEFLSYLRDLDASTYSYGAVDVVTSTLRHWSGQTCDLLMVVVVVCVNASINPVQALLLNLLADQAFLPSSKMDQDTALVYGVAGLLALCIPFALGDAMIGYVEMDILGSKMISKATAQLQGDVLHTILSQPTSFFATRSDGDLNNLFGSDLARVNGLWQAVFWNLINPLVSILFGFGYLLYAQPPLGLLAFAFAFVLVTSGPQGYAAKQSKAFGSQNAYVASDFANAIACQKPTLLIKFRSVVDTLKSAQFRKDFWSGIVQIYVESAMYVFVAVMTASLAIQVRQGKLTSGQFFAFVTMLARVSSPVTILGIMHVPVFAGGFMRVAIGNASSLQRLDLLLALLPSASSSSSSPMTAMPPMETSVSFENLTFQYKKGGANVLIQLNATIPKGTYMIMPASSTVVWSHRIHLSAGAYTCLVGPSGCGKSSLLSCLMQFNNITSGTIAIDNVDIQAYVPNIYISSITQVYTWIILMFMYYLVRYSKESVMAQIAVVFQDGGILNGSVLDNIRYGNENASTDECIEAAKWAEADKFVAKLPQGYATIMGQHATCNMSGGQVQRICLARALVRKPSLLLLDEATSALDPETEASIVRTLETLARDFHMTILSVTHRLSTARNADLILVLDKGAVAETGTYDSLVASPDSLFSEMVSQSTSSDQKLPATSSRGAKLVGAEASKHAAELETFQRHLDKQAKVQGTILTTFQRSTAGSKRAVVAHDDEPLLQDDQGNSTTHAVL</sequence>
<accession>A0A397APG8</accession>
<dbReference type="GO" id="GO:0005524">
    <property type="term" value="F:ATP binding"/>
    <property type="evidence" value="ECO:0007669"/>
    <property type="project" value="UniProtKB-KW"/>
</dbReference>
<feature type="transmembrane region" description="Helical" evidence="8">
    <location>
        <begin position="138"/>
        <end position="163"/>
    </location>
</feature>
<evidence type="ECO:0000256" key="5">
    <source>
        <dbReference type="ARBA" id="ARBA00022989"/>
    </source>
</evidence>
<dbReference type="InterPro" id="IPR003439">
    <property type="entry name" value="ABC_transporter-like_ATP-bd"/>
</dbReference>
<dbReference type="PROSITE" id="PS50929">
    <property type="entry name" value="ABC_TM1F"/>
    <property type="match status" value="1"/>
</dbReference>
<feature type="transmembrane region" description="Helical" evidence="8">
    <location>
        <begin position="169"/>
        <end position="186"/>
    </location>
</feature>
<organism evidence="11 12">
    <name type="scientific">Aphanomyces astaci</name>
    <name type="common">Crayfish plague agent</name>
    <dbReference type="NCBI Taxonomy" id="112090"/>
    <lineage>
        <taxon>Eukaryota</taxon>
        <taxon>Sar</taxon>
        <taxon>Stramenopiles</taxon>
        <taxon>Oomycota</taxon>
        <taxon>Saprolegniomycetes</taxon>
        <taxon>Saprolegniales</taxon>
        <taxon>Verrucalvaceae</taxon>
        <taxon>Aphanomyces</taxon>
    </lineage>
</organism>
<evidence type="ECO:0000256" key="8">
    <source>
        <dbReference type="SAM" id="Phobius"/>
    </source>
</evidence>
<evidence type="ECO:0000256" key="6">
    <source>
        <dbReference type="ARBA" id="ARBA00023136"/>
    </source>
</evidence>
<feature type="transmembrane region" description="Helical" evidence="8">
    <location>
        <begin position="572"/>
        <end position="595"/>
    </location>
</feature>
<feature type="domain" description="ABC transporter" evidence="9">
    <location>
        <begin position="633"/>
        <end position="920"/>
    </location>
</feature>
<dbReference type="Pfam" id="PF00005">
    <property type="entry name" value="ABC_tran"/>
    <property type="match status" value="1"/>
</dbReference>
<dbReference type="EMBL" id="QUTA01007281">
    <property type="protein sequence ID" value="RHY07688.1"/>
    <property type="molecule type" value="Genomic_DNA"/>
</dbReference>
<comment type="caution">
    <text evidence="11">The sequence shown here is derived from an EMBL/GenBank/DDBJ whole genome shotgun (WGS) entry which is preliminary data.</text>
</comment>
<dbReference type="InterPro" id="IPR036640">
    <property type="entry name" value="ABC1_TM_sf"/>
</dbReference>
<keyword evidence="2 8" id="KW-0812">Transmembrane</keyword>
<feature type="transmembrane region" description="Helical" evidence="8">
    <location>
        <begin position="531"/>
        <end position="552"/>
    </location>
</feature>
<evidence type="ECO:0000256" key="3">
    <source>
        <dbReference type="ARBA" id="ARBA00022741"/>
    </source>
</evidence>